<evidence type="ECO:0000256" key="1">
    <source>
        <dbReference type="SAM" id="Phobius"/>
    </source>
</evidence>
<name>A0ABT2YT17_9GAMM</name>
<protein>
    <recommendedName>
        <fullName evidence="4">DUF4870 domain-containing protein</fullName>
    </recommendedName>
</protein>
<dbReference type="RefSeq" id="WP_263530416.1">
    <property type="nucleotide sequence ID" value="NZ_JAOVZB010000004.1"/>
</dbReference>
<accession>A0ABT2YT17</accession>
<evidence type="ECO:0008006" key="4">
    <source>
        <dbReference type="Google" id="ProtNLM"/>
    </source>
</evidence>
<sequence>MEPQKDFDANSDNKRPFQGLSAQDDAAKKNVLISYILMLVGVFTGVFWFIGAVWAMVKQSEAKGTLFEDHYKNIISTFWWGIAVTLLGLFLTFFFVGVIILFAIWVWSIFKMVKGLSRVLSNQPFSSVNE</sequence>
<keyword evidence="1" id="KW-0472">Membrane</keyword>
<feature type="transmembrane region" description="Helical" evidence="1">
    <location>
        <begin position="77"/>
        <end position="110"/>
    </location>
</feature>
<proteinExistence type="predicted"/>
<gene>
    <name evidence="2" type="ORF">OFY17_09105</name>
</gene>
<dbReference type="EMBL" id="JAOVZB010000004">
    <property type="protein sequence ID" value="MCV2403033.1"/>
    <property type="molecule type" value="Genomic_DNA"/>
</dbReference>
<feature type="transmembrane region" description="Helical" evidence="1">
    <location>
        <begin position="32"/>
        <end position="57"/>
    </location>
</feature>
<comment type="caution">
    <text evidence="2">The sequence shown here is derived from an EMBL/GenBank/DDBJ whole genome shotgun (WGS) entry which is preliminary data.</text>
</comment>
<evidence type="ECO:0000313" key="2">
    <source>
        <dbReference type="EMBL" id="MCV2403033.1"/>
    </source>
</evidence>
<evidence type="ECO:0000313" key="3">
    <source>
        <dbReference type="Proteomes" id="UP001209713"/>
    </source>
</evidence>
<keyword evidence="1" id="KW-0812">Transmembrane</keyword>
<organism evidence="2 3">
    <name type="scientific">Marinomonas sargassi</name>
    <dbReference type="NCBI Taxonomy" id="2984494"/>
    <lineage>
        <taxon>Bacteria</taxon>
        <taxon>Pseudomonadati</taxon>
        <taxon>Pseudomonadota</taxon>
        <taxon>Gammaproteobacteria</taxon>
        <taxon>Oceanospirillales</taxon>
        <taxon>Oceanospirillaceae</taxon>
        <taxon>Marinomonas</taxon>
    </lineage>
</organism>
<keyword evidence="1" id="KW-1133">Transmembrane helix</keyword>
<reference evidence="2 3" key="1">
    <citation type="submission" date="2022-10" db="EMBL/GenBank/DDBJ databases">
        <title>Marinomonas transparenta sp. nov. and Marinomonas sargassi sp. nov., isolated from marine alga (Sargassum natans (L.) Gaillon).</title>
        <authorList>
            <person name="Wang Y."/>
        </authorList>
    </citation>
    <scope>NUCLEOTIDE SEQUENCE [LARGE SCALE GENOMIC DNA]</scope>
    <source>
        <strain evidence="2 3">C2222</strain>
    </source>
</reference>
<keyword evidence="3" id="KW-1185">Reference proteome</keyword>
<dbReference type="Proteomes" id="UP001209713">
    <property type="component" value="Unassembled WGS sequence"/>
</dbReference>